<dbReference type="GO" id="GO:0005813">
    <property type="term" value="C:centrosome"/>
    <property type="evidence" value="ECO:0007669"/>
    <property type="project" value="TreeGrafter"/>
</dbReference>
<dbReference type="eggNOG" id="ENOG502QPT0">
    <property type="taxonomic scope" value="Eukaryota"/>
</dbReference>
<protein>
    <recommendedName>
        <fullName evidence="3">C2 domain-containing protein</fullName>
    </recommendedName>
</protein>
<dbReference type="Pfam" id="PF00168">
    <property type="entry name" value="C2"/>
    <property type="match status" value="1"/>
</dbReference>
<keyword evidence="1" id="KW-0175">Coiled coil</keyword>
<dbReference type="InterPro" id="IPR035892">
    <property type="entry name" value="C2_domain_sf"/>
</dbReference>
<dbReference type="Gene3D" id="2.60.40.150">
    <property type="entry name" value="C2 domain"/>
    <property type="match status" value="1"/>
</dbReference>
<dbReference type="Ensembl" id="ENSCSAVT00000004961.1">
    <property type="protein sequence ID" value="ENSCSAVP00000004893.1"/>
    <property type="gene ID" value="ENSCSAVG00000002910.1"/>
</dbReference>
<dbReference type="PROSITE" id="PS50004">
    <property type="entry name" value="C2"/>
    <property type="match status" value="1"/>
</dbReference>
<feature type="compositionally biased region" description="Polar residues" evidence="2">
    <location>
        <begin position="592"/>
        <end position="608"/>
    </location>
</feature>
<evidence type="ECO:0000259" key="3">
    <source>
        <dbReference type="PROSITE" id="PS50004"/>
    </source>
</evidence>
<evidence type="ECO:0000256" key="2">
    <source>
        <dbReference type="SAM" id="MobiDB-lite"/>
    </source>
</evidence>
<dbReference type="GeneTree" id="ENSGT00390000009378"/>
<dbReference type="InParanoid" id="H2YHU4"/>
<dbReference type="InterPro" id="IPR022136">
    <property type="entry name" value="DUF3668"/>
</dbReference>
<dbReference type="PANTHER" id="PTHR21574">
    <property type="entry name" value="CENTROSOMAL PROTEIN OF 120 KDA"/>
    <property type="match status" value="1"/>
</dbReference>
<feature type="domain" description="C2" evidence="3">
    <location>
        <begin position="1"/>
        <end position="112"/>
    </location>
</feature>
<dbReference type="OMA" id="HTNQPEF"/>
<dbReference type="HOGENOM" id="CLU_012372_0_0_1"/>
<reference evidence="5" key="1">
    <citation type="submission" date="2003-08" db="EMBL/GenBank/DDBJ databases">
        <authorList>
            <person name="Birren B."/>
            <person name="Nusbaum C."/>
            <person name="Abebe A."/>
            <person name="Abouelleil A."/>
            <person name="Adekoya E."/>
            <person name="Ait-zahra M."/>
            <person name="Allen N."/>
            <person name="Allen T."/>
            <person name="An P."/>
            <person name="Anderson M."/>
            <person name="Anderson S."/>
            <person name="Arachchi H."/>
            <person name="Armbruster J."/>
            <person name="Bachantsang P."/>
            <person name="Baldwin J."/>
            <person name="Barry A."/>
            <person name="Bayul T."/>
            <person name="Blitshsteyn B."/>
            <person name="Bloom T."/>
            <person name="Blye J."/>
            <person name="Boguslavskiy L."/>
            <person name="Borowsky M."/>
            <person name="Boukhgalter B."/>
            <person name="Brunache A."/>
            <person name="Butler J."/>
            <person name="Calixte N."/>
            <person name="Calvo S."/>
            <person name="Camarata J."/>
            <person name="Campo K."/>
            <person name="Chang J."/>
            <person name="Cheshatsang Y."/>
            <person name="Citroen M."/>
            <person name="Collymore A."/>
            <person name="Considine T."/>
            <person name="Cook A."/>
            <person name="Cooke P."/>
            <person name="Corum B."/>
            <person name="Cuomo C."/>
            <person name="David R."/>
            <person name="Dawoe T."/>
            <person name="Degray S."/>
            <person name="Dodge S."/>
            <person name="Dooley K."/>
            <person name="Dorje P."/>
            <person name="Dorjee K."/>
            <person name="Dorris L."/>
            <person name="Duffey N."/>
            <person name="Dupes A."/>
            <person name="Elkins T."/>
            <person name="Engels R."/>
            <person name="Erickson J."/>
            <person name="Farina A."/>
            <person name="Faro S."/>
            <person name="Ferreira P."/>
            <person name="Fischer H."/>
            <person name="Fitzgerald M."/>
            <person name="Foley K."/>
            <person name="Gage D."/>
            <person name="Galagan J."/>
            <person name="Gearin G."/>
            <person name="Gnerre S."/>
            <person name="Gnirke A."/>
            <person name="Goyette A."/>
            <person name="Graham J."/>
            <person name="Grandbois E."/>
            <person name="Gyaltsen K."/>
            <person name="Hafez N."/>
            <person name="Hagopian D."/>
            <person name="Hagos B."/>
            <person name="Hall J."/>
            <person name="Hatcher B."/>
            <person name="Heller A."/>
            <person name="Higgins H."/>
            <person name="Honan T."/>
            <person name="Horn A."/>
            <person name="Houde N."/>
            <person name="Hughes L."/>
            <person name="Hulme W."/>
            <person name="Husby E."/>
            <person name="Iliev I."/>
            <person name="Jaffe D."/>
            <person name="Jones C."/>
            <person name="Kamal M."/>
            <person name="Kamat A."/>
            <person name="Kamvysselis M."/>
            <person name="Karlsson E."/>
            <person name="Kells C."/>
            <person name="Kieu A."/>
            <person name="Kisner P."/>
            <person name="Kodira C."/>
            <person name="Kulbokas E."/>
            <person name="Labutti K."/>
            <person name="Lama D."/>
            <person name="Landers T."/>
            <person name="Leger J."/>
            <person name="Levine S."/>
            <person name="Lewis D."/>
            <person name="Lewis T."/>
            <person name="Lindblad-toh K."/>
            <person name="Liu X."/>
            <person name="Lokyitsang T."/>
            <person name="Lokyitsang Y."/>
            <person name="Lucien O."/>
            <person name="Lui A."/>
            <person name="Ma L.J."/>
            <person name="Mabbitt R."/>
            <person name="Macdonald J."/>
            <person name="Maclean C."/>
            <person name="Major J."/>
            <person name="Manning J."/>
            <person name="Marabella R."/>
            <person name="Maru K."/>
            <person name="Matthews C."/>
            <person name="Mauceli E."/>
            <person name="Mccarthy M."/>
            <person name="Mcdonough S."/>
            <person name="Mcghee T."/>
            <person name="Meldrim J."/>
            <person name="Meneus L."/>
            <person name="Mesirov J."/>
            <person name="Mihalev A."/>
            <person name="Mihova T."/>
            <person name="Mikkelsen T."/>
            <person name="Mlenga V."/>
            <person name="Moru K."/>
            <person name="Mozes J."/>
            <person name="Mulrain L."/>
            <person name="Munson G."/>
            <person name="Naylor J."/>
            <person name="Newes C."/>
            <person name="Nguyen C."/>
            <person name="Nguyen N."/>
            <person name="Nguyen T."/>
            <person name="Nicol R."/>
            <person name="Nielsen C."/>
            <person name="Nizzari M."/>
            <person name="Norbu C."/>
            <person name="Norbu N."/>
            <person name="O'donnell P."/>
            <person name="Okoawo O."/>
            <person name="O'leary S."/>
            <person name="Omotosho B."/>
            <person name="O'neill K."/>
            <person name="Osman S."/>
            <person name="Parker S."/>
            <person name="Perrin D."/>
            <person name="Phunkhang P."/>
            <person name="Piqani B."/>
            <person name="Purcell S."/>
            <person name="Rachupka T."/>
            <person name="Ramasamy U."/>
            <person name="Rameau R."/>
            <person name="Ray V."/>
            <person name="Raymond C."/>
            <person name="Retta R."/>
            <person name="Richardson S."/>
            <person name="Rise C."/>
            <person name="Rodriguez J."/>
            <person name="Rogers J."/>
            <person name="Rogov P."/>
            <person name="Rutman M."/>
            <person name="Schupbach R."/>
            <person name="Seaman C."/>
            <person name="Settipalli S."/>
            <person name="Sharpe T."/>
            <person name="Sheridan J."/>
            <person name="Sherpa N."/>
            <person name="Shi J."/>
            <person name="Smirnov S."/>
            <person name="Smith C."/>
            <person name="Sougnez C."/>
            <person name="Spencer B."/>
            <person name="Stalker J."/>
            <person name="Stange-thomann N."/>
            <person name="Stavropoulos S."/>
            <person name="Stetson K."/>
            <person name="Stone C."/>
            <person name="Stone S."/>
            <person name="Stubbs M."/>
            <person name="Talamas J."/>
            <person name="Tchuinga P."/>
            <person name="Tenzing P."/>
            <person name="Tesfaye S."/>
            <person name="Theodore J."/>
            <person name="Thoulutsang Y."/>
            <person name="Topham K."/>
            <person name="Towey S."/>
            <person name="Tsamla T."/>
            <person name="Tsomo N."/>
            <person name="Vallee D."/>
            <person name="Vassiliev H."/>
            <person name="Venkataraman V."/>
            <person name="Vinson J."/>
            <person name="Vo A."/>
            <person name="Wade C."/>
            <person name="Wang S."/>
            <person name="Wangchuk T."/>
            <person name="Wangdi T."/>
            <person name="Whittaker C."/>
            <person name="Wilkinson J."/>
            <person name="Wu Y."/>
            <person name="Wyman D."/>
            <person name="Yadav S."/>
            <person name="Yang S."/>
            <person name="Yang X."/>
            <person name="Yeager S."/>
            <person name="Yee E."/>
            <person name="Young G."/>
            <person name="Zainoun J."/>
            <person name="Zembeck L."/>
            <person name="Zimmer A."/>
            <person name="Zody M."/>
            <person name="Lander E."/>
        </authorList>
    </citation>
    <scope>NUCLEOTIDE SEQUENCE [LARGE SCALE GENOMIC DNA]</scope>
</reference>
<dbReference type="SUPFAM" id="SSF49562">
    <property type="entry name" value="C2 domain (Calcium/lipid-binding domain, CaLB)"/>
    <property type="match status" value="1"/>
</dbReference>
<dbReference type="AlphaFoldDB" id="H2YHU4"/>
<dbReference type="GO" id="GO:1903724">
    <property type="term" value="P:positive regulation of centriole elongation"/>
    <property type="evidence" value="ECO:0007669"/>
    <property type="project" value="TreeGrafter"/>
</dbReference>
<reference evidence="4" key="2">
    <citation type="submission" date="2025-08" db="UniProtKB">
        <authorList>
            <consortium name="Ensembl"/>
        </authorList>
    </citation>
    <scope>IDENTIFICATION</scope>
</reference>
<feature type="region of interest" description="Disordered" evidence="2">
    <location>
        <begin position="592"/>
        <end position="616"/>
    </location>
</feature>
<sequence>YIMQKESYLVVVSVLEGRNFPSRPKQNIVIECKFDGELLATDPVPHTESPGFTTELAWEMDKKSLHQHRMHRTPIKLQCFAVDTAKDIKENVGYIVLDLRGAQLKAQAEKWYTLLNTKYSRPKPSVKISMVLEADEPKQAPFKAQEAPARTVSVDVVDNVTPVLDEEEGCFQIGRRGLHNEMYVLSVTLGSAFNLEQLIPGNKPLPGVSPGYFFYYSLFESDITNDVFHNIFSPEITPERASIRIRSTVEHLKSYFTQNSTLQVHLCCVDQLLGSTSVSFASFLSNKNLTMLNSSPIIIDGMFPLSPPDKSLEPNIVQPKVNVSVCLRREDVPIDSAPQPVPAMETPRKEKYDDAAPNDHPKNPPPVVSAAEPAVLVDTDNDAASINSDVPAKMPQSTPPPQIPAVEDNSLATTETHTDVPGPTQHFRFSLDIKTISILALPHACNVFVKYSYPFFGSFAPVMTGPVQVFNNSEVIVPRSMCVFDFACTQKLLQGTFRSLPITLEMWHRDKETDDVLLGTSILTLGELISMEKDKVLITQNGKKDVAFRQTRRGAVPVITMTKKKIAELNLIATLEDFGQVVDQAILRPQQVSEVSDKPTTQKSSKPEPQNPRESNEYKAAIELELWKSQEQEKFLKKMNDMENQQMQLLTEEFKKRDKEREMLIAKRIAEYQKLEKQLSQTNASLEKREMQISSTEQELAHLKVDLQREKERTVAEAKEASQRMKEDCIHQVQLERERRTVAEDQNKKLLRQVNDIEQKYSELMAQFHEYKNQLSSRPEVRMEAELNLLRMEKGEVDRKLESVTKSKLHYKQQWGRALKELAMMKKTEQEHAMANLKQQQQELEALKLQYLAADEKKDLHNDQHKINEIQKELQQLKSVAETKVSSIAIESDQKLLNCEEINERVSRLIEERDTLLRTGVYNSSDRIISELDRQIKEEMQKQSK</sequence>
<dbReference type="GO" id="GO:0022027">
    <property type="term" value="P:interkinetic nuclear migration"/>
    <property type="evidence" value="ECO:0007669"/>
    <property type="project" value="TreeGrafter"/>
</dbReference>
<proteinExistence type="predicted"/>
<feature type="coiled-coil region" evidence="1">
    <location>
        <begin position="669"/>
        <end position="774"/>
    </location>
</feature>
<accession>H2YHU4</accession>
<feature type="region of interest" description="Disordered" evidence="2">
    <location>
        <begin position="334"/>
        <end position="366"/>
    </location>
</feature>
<name>H2YHU4_CIOSA</name>
<dbReference type="InterPro" id="IPR000008">
    <property type="entry name" value="C2_dom"/>
</dbReference>
<feature type="coiled-coil region" evidence="1">
    <location>
        <begin position="825"/>
        <end position="919"/>
    </location>
</feature>
<dbReference type="InterPro" id="IPR039893">
    <property type="entry name" value="CEP120-like"/>
</dbReference>
<evidence type="ECO:0000256" key="1">
    <source>
        <dbReference type="SAM" id="Coils"/>
    </source>
</evidence>
<keyword evidence="5" id="KW-1185">Reference proteome</keyword>
<dbReference type="Pfam" id="PF12416">
    <property type="entry name" value="DUF3668"/>
    <property type="match status" value="1"/>
</dbReference>
<reference evidence="4" key="3">
    <citation type="submission" date="2025-09" db="UniProtKB">
        <authorList>
            <consortium name="Ensembl"/>
        </authorList>
    </citation>
    <scope>IDENTIFICATION</scope>
</reference>
<dbReference type="Proteomes" id="UP000007875">
    <property type="component" value="Unassembled WGS sequence"/>
</dbReference>
<organism evidence="4 5">
    <name type="scientific">Ciona savignyi</name>
    <name type="common">Pacific transparent sea squirt</name>
    <dbReference type="NCBI Taxonomy" id="51511"/>
    <lineage>
        <taxon>Eukaryota</taxon>
        <taxon>Metazoa</taxon>
        <taxon>Chordata</taxon>
        <taxon>Tunicata</taxon>
        <taxon>Ascidiacea</taxon>
        <taxon>Phlebobranchia</taxon>
        <taxon>Cionidae</taxon>
        <taxon>Ciona</taxon>
    </lineage>
</organism>
<dbReference type="PANTHER" id="PTHR21574:SF0">
    <property type="entry name" value="CENTROSOMAL PROTEIN OF 120 KDA"/>
    <property type="match status" value="1"/>
</dbReference>
<evidence type="ECO:0000313" key="5">
    <source>
        <dbReference type="Proteomes" id="UP000007875"/>
    </source>
</evidence>
<evidence type="ECO:0000313" key="4">
    <source>
        <dbReference type="Ensembl" id="ENSCSAVP00000004893.1"/>
    </source>
</evidence>
<feature type="compositionally biased region" description="Basic and acidic residues" evidence="2">
    <location>
        <begin position="346"/>
        <end position="362"/>
    </location>
</feature>
<dbReference type="STRING" id="51511.ENSCSAVP00000004893"/>